<keyword evidence="4" id="KW-0808">Transferase</keyword>
<feature type="domain" description="SET" evidence="9">
    <location>
        <begin position="352"/>
        <end position="488"/>
    </location>
</feature>
<keyword evidence="2" id="KW-0158">Chromosome</keyword>
<feature type="region of interest" description="Disordered" evidence="8">
    <location>
        <begin position="142"/>
        <end position="181"/>
    </location>
</feature>
<dbReference type="GO" id="GO:0046872">
    <property type="term" value="F:metal ion binding"/>
    <property type="evidence" value="ECO:0007669"/>
    <property type="project" value="UniProtKB-KW"/>
</dbReference>
<dbReference type="PANTHER" id="PTHR46223:SF3">
    <property type="entry name" value="HISTONE-LYSINE N-METHYLTRANSFERASE SET-23"/>
    <property type="match status" value="1"/>
</dbReference>
<feature type="region of interest" description="Disordered" evidence="8">
    <location>
        <begin position="1069"/>
        <end position="1105"/>
    </location>
</feature>
<gene>
    <name evidence="11" type="ORF">Agub_g14021</name>
</gene>
<feature type="compositionally biased region" description="Low complexity" evidence="8">
    <location>
        <begin position="869"/>
        <end position="889"/>
    </location>
</feature>
<dbReference type="InterPro" id="IPR046341">
    <property type="entry name" value="SET_dom_sf"/>
</dbReference>
<keyword evidence="6" id="KW-0479">Metal-binding</keyword>
<organism evidence="11 12">
    <name type="scientific">Astrephomene gubernaculifera</name>
    <dbReference type="NCBI Taxonomy" id="47775"/>
    <lineage>
        <taxon>Eukaryota</taxon>
        <taxon>Viridiplantae</taxon>
        <taxon>Chlorophyta</taxon>
        <taxon>core chlorophytes</taxon>
        <taxon>Chlorophyceae</taxon>
        <taxon>CS clade</taxon>
        <taxon>Chlamydomonadales</taxon>
        <taxon>Astrephomenaceae</taxon>
        <taxon>Astrephomene</taxon>
    </lineage>
</organism>
<feature type="compositionally biased region" description="Low complexity" evidence="8">
    <location>
        <begin position="597"/>
        <end position="607"/>
    </location>
</feature>
<evidence type="ECO:0000313" key="12">
    <source>
        <dbReference type="Proteomes" id="UP001054857"/>
    </source>
</evidence>
<feature type="compositionally biased region" description="Gly residues" evidence="8">
    <location>
        <begin position="689"/>
        <end position="712"/>
    </location>
</feature>
<feature type="region of interest" description="Disordered" evidence="8">
    <location>
        <begin position="837"/>
        <end position="900"/>
    </location>
</feature>
<evidence type="ECO:0000256" key="3">
    <source>
        <dbReference type="ARBA" id="ARBA00022603"/>
    </source>
</evidence>
<dbReference type="GO" id="GO:0005694">
    <property type="term" value="C:chromosome"/>
    <property type="evidence" value="ECO:0007669"/>
    <property type="project" value="UniProtKB-SubCell"/>
</dbReference>
<comment type="subcellular location">
    <subcellularLocation>
        <location evidence="1">Chromosome</location>
    </subcellularLocation>
</comment>
<keyword evidence="3" id="KW-0489">Methyltransferase</keyword>
<dbReference type="InterPro" id="IPR003616">
    <property type="entry name" value="Post-SET_dom"/>
</dbReference>
<evidence type="ECO:0000256" key="2">
    <source>
        <dbReference type="ARBA" id="ARBA00022454"/>
    </source>
</evidence>
<evidence type="ECO:0000313" key="11">
    <source>
        <dbReference type="EMBL" id="GFR51598.1"/>
    </source>
</evidence>
<evidence type="ECO:0000259" key="10">
    <source>
        <dbReference type="PROSITE" id="PS50868"/>
    </source>
</evidence>
<evidence type="ECO:0000256" key="1">
    <source>
        <dbReference type="ARBA" id="ARBA00004286"/>
    </source>
</evidence>
<proteinExistence type="predicted"/>
<feature type="compositionally biased region" description="Low complexity" evidence="8">
    <location>
        <begin position="147"/>
        <end position="179"/>
    </location>
</feature>
<feature type="non-terminal residue" evidence="11">
    <location>
        <position position="1105"/>
    </location>
</feature>
<dbReference type="PROSITE" id="PS50280">
    <property type="entry name" value="SET"/>
    <property type="match status" value="1"/>
</dbReference>
<feature type="compositionally biased region" description="Low complexity" evidence="8">
    <location>
        <begin position="993"/>
        <end position="1004"/>
    </location>
</feature>
<evidence type="ECO:0000256" key="5">
    <source>
        <dbReference type="ARBA" id="ARBA00022691"/>
    </source>
</evidence>
<dbReference type="AlphaFoldDB" id="A0AAD3E174"/>
<dbReference type="SUPFAM" id="SSF82199">
    <property type="entry name" value="SET domain"/>
    <property type="match status" value="1"/>
</dbReference>
<dbReference type="GO" id="GO:0032259">
    <property type="term" value="P:methylation"/>
    <property type="evidence" value="ECO:0007669"/>
    <property type="project" value="UniProtKB-KW"/>
</dbReference>
<dbReference type="InterPro" id="IPR001214">
    <property type="entry name" value="SET_dom"/>
</dbReference>
<protein>
    <submittedName>
        <fullName evidence="11">Uncharacterized protein</fullName>
    </submittedName>
</protein>
<dbReference type="Gene3D" id="2.170.270.10">
    <property type="entry name" value="SET domain"/>
    <property type="match status" value="1"/>
</dbReference>
<dbReference type="PANTHER" id="PTHR46223">
    <property type="entry name" value="HISTONE-LYSINE N-METHYLTRANSFERASE SUV39H"/>
    <property type="match status" value="1"/>
</dbReference>
<evidence type="ECO:0000256" key="7">
    <source>
        <dbReference type="ARBA" id="ARBA00022833"/>
    </source>
</evidence>
<reference evidence="11 12" key="1">
    <citation type="journal article" date="2021" name="Sci. Rep.">
        <title>Genome sequencing of the multicellular alga Astrephomene provides insights into convergent evolution of germ-soma differentiation.</title>
        <authorList>
            <person name="Yamashita S."/>
            <person name="Yamamoto K."/>
            <person name="Matsuzaki R."/>
            <person name="Suzuki S."/>
            <person name="Yamaguchi H."/>
            <person name="Hirooka S."/>
            <person name="Minakuchi Y."/>
            <person name="Miyagishima S."/>
            <person name="Kawachi M."/>
            <person name="Toyoda A."/>
            <person name="Nozaki H."/>
        </authorList>
    </citation>
    <scope>NUCLEOTIDE SEQUENCE [LARGE SCALE GENOMIC DNA]</scope>
    <source>
        <strain evidence="11 12">NIES-4017</strain>
    </source>
</reference>
<dbReference type="PROSITE" id="PS50868">
    <property type="entry name" value="POST_SET"/>
    <property type="match status" value="1"/>
</dbReference>
<dbReference type="Pfam" id="PF00856">
    <property type="entry name" value="SET"/>
    <property type="match status" value="1"/>
</dbReference>
<dbReference type="Proteomes" id="UP001054857">
    <property type="component" value="Unassembled WGS sequence"/>
</dbReference>
<feature type="region of interest" description="Disordered" evidence="8">
    <location>
        <begin position="632"/>
        <end position="773"/>
    </location>
</feature>
<accession>A0AAD3E174</accession>
<feature type="compositionally biased region" description="Low complexity" evidence="8">
    <location>
        <begin position="672"/>
        <end position="688"/>
    </location>
</feature>
<keyword evidence="12" id="KW-1185">Reference proteome</keyword>
<feature type="compositionally biased region" description="Gly residues" evidence="8">
    <location>
        <begin position="536"/>
        <end position="566"/>
    </location>
</feature>
<feature type="region of interest" description="Disordered" evidence="8">
    <location>
        <begin position="532"/>
        <end position="616"/>
    </location>
</feature>
<comment type="caution">
    <text evidence="11">The sequence shown here is derived from an EMBL/GenBank/DDBJ whole genome shotgun (WGS) entry which is preliminary data.</text>
</comment>
<evidence type="ECO:0000256" key="6">
    <source>
        <dbReference type="ARBA" id="ARBA00022723"/>
    </source>
</evidence>
<keyword evidence="5" id="KW-0949">S-adenosyl-L-methionine</keyword>
<dbReference type="GO" id="GO:0008168">
    <property type="term" value="F:methyltransferase activity"/>
    <property type="evidence" value="ECO:0007669"/>
    <property type="project" value="UniProtKB-KW"/>
</dbReference>
<dbReference type="InterPro" id="IPR050973">
    <property type="entry name" value="H3K9_Histone-Lys_N-MTase"/>
</dbReference>
<name>A0AAD3E174_9CHLO</name>
<evidence type="ECO:0000256" key="8">
    <source>
        <dbReference type="SAM" id="MobiDB-lite"/>
    </source>
</evidence>
<evidence type="ECO:0000259" key="9">
    <source>
        <dbReference type="PROSITE" id="PS50280"/>
    </source>
</evidence>
<sequence length="1105" mass="110951">MADRGDSSALEASWSDLITNKGWNTVAIQGAILKADLAGCARPRHLNSLEDIPQWVQGVKPCLLPWEYPKTGILAPPAGHTPHIIYRPAQGFSNASSFISWHSSCIDNIDKQVALKFTTTVSTPNLEWAFLLVAGHLQPQTSKAPHAAGRQAASSTSSSPEAGPAAGASSPAACSSSAARPPPPASSPVPCFFAYFLPFNPASDVKKGEPLCLSWLSRRLRQHRDVREDRDVHAWRQDRSRWRVHPATGLPEAERNVTLHAYGDLGSAGGSSKPMHCGLVESVLTGGCFYYSTRPWRLKPDAPEGVAIKEPVYGDKHQGFLPRGDCACEDNCCGKNRARLALQQLRSEGVQYKLEIRRVSLERDRNDLGVFALEYIPEGTYLAEYVGEWITSMEVQDRERLYQPVGLHYMYDMEQRHELSKEEAATALMAVDGTHIGNVSRFINHRCEGANLKSVNVCMGGLDESQMAVLLRTLRALQPGEELTLDYQQGRSVEVKAEIRANPRGEVRCRCGAPKCLGVVFPRIDVDGEDRVLQRGTGGAGGRGGGGRGGAGAGRGAGGGGRGGGRAPQHHQHPPGRPGSSRQAIGVVAGPSHCPSGAAAAAATTSNRGGGAGAAGADAVCRQGRTSLHYHAGGGGGRGGGGGAGGGASCGQSGLEAPSSAAVTTGGAPDNSSACAGSVGSPAGAGVAARGGGGAGGGGRGGGGGAGAVGRGRGQREEADAGGDAAGTGGAKEVAFGGEATAASSPGGKADRRRRTGGSTLTFAQPPPPQPRTAGTVALLAEPMLAVASSHAEAVVGGTTAAFSAGPAITPATGTPAAAAAATAAATVAAAAAAPAAAKRHRGEQGAGHTLAAGSPSRRRLGGSDSRMVVEVEPEVGSVGADSGSTAASGSGGGGMTTAGADEEGLLAETTAAAARAGVVTGAAVAMEAARSGGGGAAASCCLSGSRTWGEMEEEQMEEEQMEEEQVEVEQVEVEQVEVVPGDGDDDGGHAGRNGAAAHAAAAASPPLHGVQAASPPPASRRLASHTRKPAAGGRRRSCKLQAASSCDGSGGGGAAAVVAAPAAVGSAAAAAAAAGGSSSGGGGRGSTAQQVPATAGLMDVGEEE</sequence>
<feature type="region of interest" description="Disordered" evidence="8">
    <location>
        <begin position="980"/>
        <end position="1055"/>
    </location>
</feature>
<dbReference type="SMART" id="SM00317">
    <property type="entry name" value="SET"/>
    <property type="match status" value="1"/>
</dbReference>
<dbReference type="EMBL" id="BMAR01000052">
    <property type="protein sequence ID" value="GFR51598.1"/>
    <property type="molecule type" value="Genomic_DNA"/>
</dbReference>
<keyword evidence="7" id="KW-0862">Zinc</keyword>
<evidence type="ECO:0000256" key="4">
    <source>
        <dbReference type="ARBA" id="ARBA00022679"/>
    </source>
</evidence>
<feature type="compositionally biased region" description="Basic residues" evidence="8">
    <location>
        <begin position="1023"/>
        <end position="1039"/>
    </location>
</feature>
<feature type="compositionally biased region" description="Gly residues" evidence="8">
    <location>
        <begin position="632"/>
        <end position="649"/>
    </location>
</feature>
<feature type="domain" description="Post-SET" evidence="10">
    <location>
        <begin position="505"/>
        <end position="521"/>
    </location>
</feature>